<evidence type="ECO:0000313" key="2">
    <source>
        <dbReference type="WBParaSite" id="PSAMB.scaffold2843size20922.g19387.t1"/>
    </source>
</evidence>
<proteinExistence type="predicted"/>
<dbReference type="WBParaSite" id="PSAMB.scaffold2843size20922.g19387.t1">
    <property type="protein sequence ID" value="PSAMB.scaffold2843size20922.g19387.t1"/>
    <property type="gene ID" value="PSAMB.scaffold2843size20922.g19387"/>
</dbReference>
<name>A0A914VYS8_9BILA</name>
<dbReference type="AlphaFoldDB" id="A0A914VYS8"/>
<protein>
    <submittedName>
        <fullName evidence="2">Uncharacterized protein</fullName>
    </submittedName>
</protein>
<sequence>MRSETAVQLQPSCTTRPRSIVEPDAVSCVVAECDVPTWPKMPRVVSTRLLIRIRLLLLLERRLRLPISERYGAALLGYTTTATTTTITMMMSAAAATAPTDAS</sequence>
<accession>A0A914VYS8</accession>
<reference evidence="2" key="1">
    <citation type="submission" date="2022-11" db="UniProtKB">
        <authorList>
            <consortium name="WormBaseParasite"/>
        </authorList>
    </citation>
    <scope>IDENTIFICATION</scope>
</reference>
<organism evidence="1 2">
    <name type="scientific">Plectus sambesii</name>
    <dbReference type="NCBI Taxonomy" id="2011161"/>
    <lineage>
        <taxon>Eukaryota</taxon>
        <taxon>Metazoa</taxon>
        <taxon>Ecdysozoa</taxon>
        <taxon>Nematoda</taxon>
        <taxon>Chromadorea</taxon>
        <taxon>Plectida</taxon>
        <taxon>Plectina</taxon>
        <taxon>Plectoidea</taxon>
        <taxon>Plectidae</taxon>
        <taxon>Plectus</taxon>
    </lineage>
</organism>
<evidence type="ECO:0000313" key="1">
    <source>
        <dbReference type="Proteomes" id="UP000887566"/>
    </source>
</evidence>
<keyword evidence="1" id="KW-1185">Reference proteome</keyword>
<dbReference type="Proteomes" id="UP000887566">
    <property type="component" value="Unplaced"/>
</dbReference>